<protein>
    <submittedName>
        <fullName evidence="5">Uncharacterized protein</fullName>
    </submittedName>
</protein>
<feature type="region of interest" description="Disordered" evidence="4">
    <location>
        <begin position="198"/>
        <end position="224"/>
    </location>
</feature>
<dbReference type="Pfam" id="PF02458">
    <property type="entry name" value="Transferase"/>
    <property type="match status" value="1"/>
</dbReference>
<dbReference type="SUPFAM" id="SSF52777">
    <property type="entry name" value="CoA-dependent acyltransferases"/>
    <property type="match status" value="1"/>
</dbReference>
<dbReference type="AlphaFoldDB" id="A0ABC9H9K8"/>
<dbReference type="Gene3D" id="3.30.559.10">
    <property type="entry name" value="Chloramphenicol acetyltransferase-like domain"/>
    <property type="match status" value="2"/>
</dbReference>
<keyword evidence="3" id="KW-0012">Acyltransferase</keyword>
<dbReference type="Proteomes" id="UP001497457">
    <property type="component" value="Unassembled WGS sequence"/>
</dbReference>
<accession>A0ABC9H9K8</accession>
<evidence type="ECO:0000256" key="3">
    <source>
        <dbReference type="ARBA" id="ARBA00023315"/>
    </source>
</evidence>
<dbReference type="PANTHER" id="PTHR31642">
    <property type="entry name" value="TRICHOTHECENE 3-O-ACETYLTRANSFERASE"/>
    <property type="match status" value="1"/>
</dbReference>
<dbReference type="InterPro" id="IPR023213">
    <property type="entry name" value="CAT-like_dom_sf"/>
</dbReference>
<evidence type="ECO:0000313" key="5">
    <source>
        <dbReference type="EMBL" id="CAM0150322.1"/>
    </source>
</evidence>
<evidence type="ECO:0000313" key="6">
    <source>
        <dbReference type="Proteomes" id="UP001497457"/>
    </source>
</evidence>
<proteinExistence type="inferred from homology"/>
<evidence type="ECO:0000256" key="4">
    <source>
        <dbReference type="SAM" id="MobiDB-lite"/>
    </source>
</evidence>
<dbReference type="GO" id="GO:0016747">
    <property type="term" value="F:acyltransferase activity, transferring groups other than amino-acyl groups"/>
    <property type="evidence" value="ECO:0007669"/>
    <property type="project" value="UniProtKB-ARBA"/>
</dbReference>
<dbReference type="PANTHER" id="PTHR31642:SF138">
    <property type="entry name" value="PUTRESCINE HYDROXYCINNAMOYLTRANSFERASE 1"/>
    <property type="match status" value="1"/>
</dbReference>
<comment type="caution">
    <text evidence="5">The sequence shown here is derived from an EMBL/GenBank/DDBJ whole genome shotgun (WGS) entry which is preliminary data.</text>
</comment>
<dbReference type="EMBL" id="CAXIPR030002986">
    <property type="protein sequence ID" value="CAM0150322.1"/>
    <property type="molecule type" value="Genomic_DNA"/>
</dbReference>
<keyword evidence="6" id="KW-1185">Reference proteome</keyword>
<name>A0ABC9H9K8_9POAL</name>
<evidence type="ECO:0000256" key="1">
    <source>
        <dbReference type="ARBA" id="ARBA00009861"/>
    </source>
</evidence>
<organism evidence="5 6">
    <name type="scientific">Urochloa decumbens</name>
    <dbReference type="NCBI Taxonomy" id="240449"/>
    <lineage>
        <taxon>Eukaryota</taxon>
        <taxon>Viridiplantae</taxon>
        <taxon>Streptophyta</taxon>
        <taxon>Embryophyta</taxon>
        <taxon>Tracheophyta</taxon>
        <taxon>Spermatophyta</taxon>
        <taxon>Magnoliopsida</taxon>
        <taxon>Liliopsida</taxon>
        <taxon>Poales</taxon>
        <taxon>Poaceae</taxon>
        <taxon>PACMAD clade</taxon>
        <taxon>Panicoideae</taxon>
        <taxon>Panicodae</taxon>
        <taxon>Paniceae</taxon>
        <taxon>Melinidinae</taxon>
        <taxon>Urochloa</taxon>
    </lineage>
</organism>
<sequence length="454" mass="49137">MAVHIIESCMVTPPSGATPPTEALWLSNLDHMFREYNPMVFVYRRPPSRHGPKDFFSPEALKAALSKALVPFCPLAGRLAPDGAGRMEIRCTGDGVLFVTACTDATLDDMGDLAPSDQLRRTLVPSAEYSSGHAGVLVMLQVTFFKCGAVCLGTAFHHMVSDGRGFIAFINTWAAMVRGAGAAVPPPPFLDRTLLRARSPPTAPSDHAEEYGWPRGAEQPNKPKPPFATAIIGVSKHQVEALKRGAGVDGRKVPTFTALSAHAWRCACMARGLAGTETTRLRTAADARSRVRPPLPAGYLGNALVRAMAVATVEDVVFGPLHATAATVAEATDRLTDDYVRSQVDWLEQCKGYREGSGVGRWDIPDTDLYVVSWLGLPYPEVDFGWGRPAFVGRATMRIAGAVYLVPRKRGGGGGLDVVVAMEPETLKRFKELFCEDIMRYSLAHGTKHYSSKL</sequence>
<evidence type="ECO:0000256" key="2">
    <source>
        <dbReference type="ARBA" id="ARBA00022679"/>
    </source>
</evidence>
<reference evidence="5 6" key="1">
    <citation type="submission" date="2024-10" db="EMBL/GenBank/DDBJ databases">
        <authorList>
            <person name="Ryan C."/>
        </authorList>
    </citation>
    <scope>NUCLEOTIDE SEQUENCE [LARGE SCALE GENOMIC DNA]</scope>
</reference>
<comment type="similarity">
    <text evidence="1">Belongs to the plant acyltransferase family.</text>
</comment>
<gene>
    <name evidence="5" type="ORF">URODEC1_LOCUS123410</name>
</gene>
<dbReference type="InterPro" id="IPR050317">
    <property type="entry name" value="Plant_Fungal_Acyltransferase"/>
</dbReference>
<keyword evidence="2" id="KW-0808">Transferase</keyword>